<dbReference type="GO" id="GO:0005975">
    <property type="term" value="P:carbohydrate metabolic process"/>
    <property type="evidence" value="ECO:0007669"/>
    <property type="project" value="InterPro"/>
</dbReference>
<feature type="domain" description="Glucosamine/galactosamine-6-phosphate isomerase" evidence="1">
    <location>
        <begin position="16"/>
        <end position="232"/>
    </location>
</feature>
<protein>
    <submittedName>
        <fullName evidence="2">Glucosamine-6-phosphate deaminase</fullName>
    </submittedName>
</protein>
<evidence type="ECO:0000313" key="2">
    <source>
        <dbReference type="EMBL" id="SEA78077.1"/>
    </source>
</evidence>
<dbReference type="SUPFAM" id="SSF100950">
    <property type="entry name" value="NagB/RpiA/CoA transferase-like"/>
    <property type="match status" value="1"/>
</dbReference>
<dbReference type="Pfam" id="PF01182">
    <property type="entry name" value="Glucosamine_iso"/>
    <property type="match status" value="1"/>
</dbReference>
<dbReference type="PANTHER" id="PTHR11280">
    <property type="entry name" value="GLUCOSAMINE-6-PHOSPHATE ISOMERASE"/>
    <property type="match status" value="1"/>
</dbReference>
<accession>A0A1H4DZS9</accession>
<sequence length="250" mass="27799">MKEFKAGQLTVKVFATRKQMGTQAATDAAATLRYLLTHQETVNVIFAAAPSQQELLEALQKEPGVAWDRINAFHMDEYIGLPSDAPQRFGNFLKAAIFDKVDFRTVNYINDTERYTALLKTHTPDLVFMGIGENGHIAFNDPPVADFNDREVVKTVELDQECRQQQVNDGCFATLPDVPTHAITLTIPTLMKAPYIYCVVPGPRKATAVYNTLQQPIETRFPSTILRTHSGAVLYLDADSSVKTGELCNC</sequence>
<dbReference type="RefSeq" id="WP_211117824.1">
    <property type="nucleotide sequence ID" value="NZ_BKAT01000026.1"/>
</dbReference>
<keyword evidence="3" id="KW-1185">Reference proteome</keyword>
<reference evidence="3" key="1">
    <citation type="submission" date="2016-10" db="EMBL/GenBank/DDBJ databases">
        <authorList>
            <person name="Varghese N."/>
            <person name="Submissions S."/>
        </authorList>
    </citation>
    <scope>NUCLEOTIDE SEQUENCE [LARGE SCALE GENOMIC DNA]</scope>
    <source>
        <strain evidence="3">DSM 23920</strain>
    </source>
</reference>
<evidence type="ECO:0000259" key="1">
    <source>
        <dbReference type="Pfam" id="PF01182"/>
    </source>
</evidence>
<dbReference type="InterPro" id="IPR004547">
    <property type="entry name" value="Glucosamine6P_isomerase"/>
</dbReference>
<gene>
    <name evidence="2" type="ORF">SAMN05660909_03422</name>
</gene>
<evidence type="ECO:0000313" key="3">
    <source>
        <dbReference type="Proteomes" id="UP000199656"/>
    </source>
</evidence>
<dbReference type="GO" id="GO:0042802">
    <property type="term" value="F:identical protein binding"/>
    <property type="evidence" value="ECO:0007669"/>
    <property type="project" value="TreeGrafter"/>
</dbReference>
<dbReference type="GO" id="GO:0005737">
    <property type="term" value="C:cytoplasm"/>
    <property type="evidence" value="ECO:0007669"/>
    <property type="project" value="TreeGrafter"/>
</dbReference>
<dbReference type="Gene3D" id="3.40.50.1360">
    <property type="match status" value="1"/>
</dbReference>
<dbReference type="InterPro" id="IPR037171">
    <property type="entry name" value="NagB/RpiA_transferase-like"/>
</dbReference>
<dbReference type="Proteomes" id="UP000199656">
    <property type="component" value="Unassembled WGS sequence"/>
</dbReference>
<dbReference type="GO" id="GO:0006046">
    <property type="term" value="P:N-acetylglucosamine catabolic process"/>
    <property type="evidence" value="ECO:0007669"/>
    <property type="project" value="TreeGrafter"/>
</dbReference>
<organism evidence="2 3">
    <name type="scientific">Chitinophaga terrae</name>
    <name type="common">ex Kim and Jung 2007</name>
    <dbReference type="NCBI Taxonomy" id="408074"/>
    <lineage>
        <taxon>Bacteria</taxon>
        <taxon>Pseudomonadati</taxon>
        <taxon>Bacteroidota</taxon>
        <taxon>Chitinophagia</taxon>
        <taxon>Chitinophagales</taxon>
        <taxon>Chitinophagaceae</taxon>
        <taxon>Chitinophaga</taxon>
    </lineage>
</organism>
<dbReference type="GO" id="GO:0004342">
    <property type="term" value="F:glucosamine-6-phosphate deaminase activity"/>
    <property type="evidence" value="ECO:0007669"/>
    <property type="project" value="InterPro"/>
</dbReference>
<dbReference type="EMBL" id="FNRL01000015">
    <property type="protein sequence ID" value="SEA78077.1"/>
    <property type="molecule type" value="Genomic_DNA"/>
</dbReference>
<dbReference type="GO" id="GO:0019262">
    <property type="term" value="P:N-acetylneuraminate catabolic process"/>
    <property type="evidence" value="ECO:0007669"/>
    <property type="project" value="TreeGrafter"/>
</dbReference>
<name>A0A1H4DZS9_9BACT</name>
<dbReference type="AlphaFoldDB" id="A0A1H4DZS9"/>
<dbReference type="GO" id="GO:0006043">
    <property type="term" value="P:glucosamine catabolic process"/>
    <property type="evidence" value="ECO:0007669"/>
    <property type="project" value="TreeGrafter"/>
</dbReference>
<dbReference type="STRING" id="408074.SAMN05660909_03422"/>
<dbReference type="InterPro" id="IPR006148">
    <property type="entry name" value="Glc/Gal-6P_isomerase"/>
</dbReference>
<proteinExistence type="predicted"/>
<dbReference type="PANTHER" id="PTHR11280:SF6">
    <property type="entry name" value="GLUCOSAMINE-6-PHOSPHATE ISOMERASE NAGB"/>
    <property type="match status" value="1"/>
</dbReference>